<evidence type="ECO:0000256" key="1">
    <source>
        <dbReference type="SAM" id="Phobius"/>
    </source>
</evidence>
<dbReference type="Pfam" id="PF02470">
    <property type="entry name" value="MlaD"/>
    <property type="match status" value="1"/>
</dbReference>
<proteinExistence type="predicted"/>
<accession>A0A0F9Q1J6</accession>
<dbReference type="PANTHER" id="PTHR36698">
    <property type="entry name" value="BLL5892 PROTEIN"/>
    <property type="match status" value="1"/>
</dbReference>
<evidence type="ECO:0000259" key="2">
    <source>
        <dbReference type="Pfam" id="PF02470"/>
    </source>
</evidence>
<keyword evidence="1" id="KW-0812">Transmembrane</keyword>
<dbReference type="PANTHER" id="PTHR36698:SF2">
    <property type="entry name" value="MCE_MLAD DOMAIN-CONTAINING PROTEIN"/>
    <property type="match status" value="1"/>
</dbReference>
<feature type="transmembrane region" description="Helical" evidence="1">
    <location>
        <begin position="7"/>
        <end position="28"/>
    </location>
</feature>
<reference evidence="3" key="1">
    <citation type="journal article" date="2015" name="Nature">
        <title>Complex archaea that bridge the gap between prokaryotes and eukaryotes.</title>
        <authorList>
            <person name="Spang A."/>
            <person name="Saw J.H."/>
            <person name="Jorgensen S.L."/>
            <person name="Zaremba-Niedzwiedzka K."/>
            <person name="Martijn J."/>
            <person name="Lind A.E."/>
            <person name="van Eijk R."/>
            <person name="Schleper C."/>
            <person name="Guy L."/>
            <person name="Ettema T.J."/>
        </authorList>
    </citation>
    <scope>NUCLEOTIDE SEQUENCE</scope>
</reference>
<feature type="domain" description="Mce/MlaD" evidence="2">
    <location>
        <begin position="40"/>
        <end position="114"/>
    </location>
</feature>
<gene>
    <name evidence="3" type="ORF">LCGC14_0774360</name>
</gene>
<comment type="caution">
    <text evidence="3">The sequence shown here is derived from an EMBL/GenBank/DDBJ whole genome shotgun (WGS) entry which is preliminary data.</text>
</comment>
<evidence type="ECO:0000313" key="3">
    <source>
        <dbReference type="EMBL" id="KKN36359.1"/>
    </source>
</evidence>
<keyword evidence="1" id="KW-1133">Transmembrane helix</keyword>
<dbReference type="AlphaFoldDB" id="A0A0F9Q1J6"/>
<sequence length="331" mass="36132">MESKLNYTIVGLFVAILLTGSLVFLYWLSKNTGNQQFDHYKVYMTESVSGLSADASVKYMGVDVGRVTKVAINPENPEQVMLLLEIRQGIPVKLNTRASLRFYGVTGLAFIELMGSGKDSPRLKPEHEGDIPEIAESASTFSNIEKTLNDLAANSATVLQRIDLLLSTDNLTNVAGILEQTKLALTGFNEYQPQIAKLIEQGVVAEKNINEAFKNISQAAQSVAALTDDVAGNIQIMQTDFSHTLSEIDLASQSVTSMTASFQQNYVDSGKGIPQEVSQSLNSFQQLLSEMEILVVDLQRTARKVETSPSDLFLKSTKTKLGPGEGDRGEK</sequence>
<protein>
    <recommendedName>
        <fullName evidence="2">Mce/MlaD domain-containing protein</fullName>
    </recommendedName>
</protein>
<dbReference type="EMBL" id="LAZR01001970">
    <property type="protein sequence ID" value="KKN36359.1"/>
    <property type="molecule type" value="Genomic_DNA"/>
</dbReference>
<keyword evidence="1" id="KW-0472">Membrane</keyword>
<name>A0A0F9Q1J6_9ZZZZ</name>
<dbReference type="InterPro" id="IPR003399">
    <property type="entry name" value="Mce/MlaD"/>
</dbReference>
<organism evidence="3">
    <name type="scientific">marine sediment metagenome</name>
    <dbReference type="NCBI Taxonomy" id="412755"/>
    <lineage>
        <taxon>unclassified sequences</taxon>
        <taxon>metagenomes</taxon>
        <taxon>ecological metagenomes</taxon>
    </lineage>
</organism>